<gene>
    <name evidence="2" type="ORF">BLA29_009678</name>
</gene>
<evidence type="ECO:0000313" key="2">
    <source>
        <dbReference type="EMBL" id="OTF77061.1"/>
    </source>
</evidence>
<organism evidence="2 3">
    <name type="scientific">Euroglyphus maynei</name>
    <name type="common">Mayne's house dust mite</name>
    <dbReference type="NCBI Taxonomy" id="6958"/>
    <lineage>
        <taxon>Eukaryota</taxon>
        <taxon>Metazoa</taxon>
        <taxon>Ecdysozoa</taxon>
        <taxon>Arthropoda</taxon>
        <taxon>Chelicerata</taxon>
        <taxon>Arachnida</taxon>
        <taxon>Acari</taxon>
        <taxon>Acariformes</taxon>
        <taxon>Sarcoptiformes</taxon>
        <taxon>Astigmata</taxon>
        <taxon>Psoroptidia</taxon>
        <taxon>Analgoidea</taxon>
        <taxon>Pyroglyphidae</taxon>
        <taxon>Pyroglyphinae</taxon>
        <taxon>Euroglyphus</taxon>
    </lineage>
</organism>
<dbReference type="AlphaFoldDB" id="A0A1Y3B857"/>
<evidence type="ECO:0000313" key="3">
    <source>
        <dbReference type="Proteomes" id="UP000194236"/>
    </source>
</evidence>
<feature type="signal peptide" evidence="1">
    <location>
        <begin position="1"/>
        <end position="18"/>
    </location>
</feature>
<keyword evidence="1" id="KW-0732">Signal</keyword>
<dbReference type="EMBL" id="MUJZ01034529">
    <property type="protein sequence ID" value="OTF77061.1"/>
    <property type="molecule type" value="Genomic_DNA"/>
</dbReference>
<comment type="caution">
    <text evidence="2">The sequence shown here is derived from an EMBL/GenBank/DDBJ whole genome shotgun (WGS) entry which is preliminary data.</text>
</comment>
<dbReference type="OrthoDB" id="10560965at2759"/>
<sequence length="170" mass="19238">MFVILILVASVLIGTIDNIIIPLRTTTHHNNNNTLLHNDNNSIATSTVYFHQYLPNNNNNNDSQQQTVPTASTAKELNLNSSESRNFYNSYDPWTLDDPNNRYQPIPMDIKIIDEIDGDVNRQEHDGNDDGDFDIPWNNDDTSEFDQDNSASFNVPKVQALKGCKTVNNI</sequence>
<proteinExistence type="predicted"/>
<reference evidence="2 3" key="1">
    <citation type="submission" date="2017-03" db="EMBL/GenBank/DDBJ databases">
        <title>Genome Survey of Euroglyphus maynei.</title>
        <authorList>
            <person name="Arlian L.G."/>
            <person name="Morgan M.S."/>
            <person name="Rider S.D."/>
        </authorList>
    </citation>
    <scope>NUCLEOTIDE SEQUENCE [LARGE SCALE GENOMIC DNA]</scope>
    <source>
        <strain evidence="2">Arlian Lab</strain>
        <tissue evidence="2">Whole body</tissue>
    </source>
</reference>
<evidence type="ECO:0000256" key="1">
    <source>
        <dbReference type="SAM" id="SignalP"/>
    </source>
</evidence>
<dbReference type="Proteomes" id="UP000194236">
    <property type="component" value="Unassembled WGS sequence"/>
</dbReference>
<keyword evidence="3" id="KW-1185">Reference proteome</keyword>
<feature type="chain" id="PRO_5012689082" evidence="1">
    <location>
        <begin position="19"/>
        <end position="170"/>
    </location>
</feature>
<protein>
    <submittedName>
        <fullName evidence="2">Uncharacterized protein</fullName>
    </submittedName>
</protein>
<accession>A0A1Y3B857</accession>
<name>A0A1Y3B857_EURMA</name>